<name>A0A857L2X4_9ACTN</name>
<dbReference type="AlphaFoldDB" id="A0A857L2X4"/>
<evidence type="ECO:0000313" key="1">
    <source>
        <dbReference type="EMBL" id="QHN41203.1"/>
    </source>
</evidence>
<sequence>MKRTGETSALPEVLNCLCVAPVVRSPAGFGDDAGHSELGQLGDQSAKTQAPLAFRSYVDVGRAVNNDEMLDAQRRDRLNNQGVAAGIIAPVQLLLTWQQQRLHRGACTFLFAVFD</sequence>
<reference evidence="1" key="1">
    <citation type="journal article" date="2021" name="Nat. Microbiol.">
        <title>Cocultivation of an ultrasmall environmental parasitic bacterium with lytic ability against bacteria associated with wastewater foams.</title>
        <authorList>
            <person name="Batinovic S."/>
            <person name="Rose J.J.A."/>
            <person name="Ratcliffe J."/>
            <person name="Seviour R.J."/>
            <person name="Petrovski S."/>
        </authorList>
    </citation>
    <scope>NUCLEOTIDE SEQUENCE</scope>
    <source>
        <strain evidence="1">CON44</strain>
    </source>
</reference>
<gene>
    <name evidence="1" type="ORF">GII30_20345</name>
</gene>
<dbReference type="EMBL" id="CP045810">
    <property type="protein sequence ID" value="QHN41203.1"/>
    <property type="molecule type" value="Genomic_DNA"/>
</dbReference>
<accession>A0A857L2X4</accession>
<proteinExistence type="predicted"/>
<organism evidence="1">
    <name type="scientific">Gordonia amarae</name>
    <dbReference type="NCBI Taxonomy" id="36821"/>
    <lineage>
        <taxon>Bacteria</taxon>
        <taxon>Bacillati</taxon>
        <taxon>Actinomycetota</taxon>
        <taxon>Actinomycetes</taxon>
        <taxon>Mycobacteriales</taxon>
        <taxon>Gordoniaceae</taxon>
        <taxon>Gordonia</taxon>
    </lineage>
</organism>
<dbReference type="RefSeq" id="WP_138943774.1">
    <property type="nucleotide sequence ID" value="NZ_CP045804.1"/>
</dbReference>
<protein>
    <submittedName>
        <fullName evidence="1">Uncharacterized protein</fullName>
    </submittedName>
</protein>